<organism evidence="1 2">
    <name type="scientific">Phytophthora palmivora</name>
    <dbReference type="NCBI Taxonomy" id="4796"/>
    <lineage>
        <taxon>Eukaryota</taxon>
        <taxon>Sar</taxon>
        <taxon>Stramenopiles</taxon>
        <taxon>Oomycota</taxon>
        <taxon>Peronosporomycetes</taxon>
        <taxon>Peronosporales</taxon>
        <taxon>Peronosporaceae</taxon>
        <taxon>Phytophthora</taxon>
    </lineage>
</organism>
<dbReference type="AlphaFoldDB" id="A0A2P4X2K9"/>
<dbReference type="EMBL" id="NCKW01017020">
    <property type="protein sequence ID" value="POM59795.1"/>
    <property type="molecule type" value="Genomic_DNA"/>
</dbReference>
<dbReference type="OrthoDB" id="120675at2759"/>
<sequence length="531" mass="57592">MAKHRILRNLQEQPLRLSFQLKRKSMYIHGASRFDVIATPSFQESSGHHSLVYDGVATFEQGGEKHEYSLVDGTAYYTNYPVGQNATKAGCIPSGFVPPIEYVLNAIDAAYTATHLVDSEMAEVVCPGGSLMAFTFDGENYLACASHAYNDGFKIMGEDLDISVRYENTVPVIVAPSIPSDVKEYCGQVPFNEALSPSATALFQKSISEWGHRALRTQEAESWLLSVVSKVVSAASGDSNASDSSNSCSTTPRPCVFVAGLGQKTDYGLSTTDQKPYFGDEFQDYVPCCASIQYIELATSLYAWYDLTLVNEMVDYLFKISSSSDSSTKVIADTIIFTHSSANLMLAYAISQNLCSLDSSTTWLGASAPMIGSMGSDFIQMACDGTLTSVVSSLLELLDECPVTTGRISLSYETGSYVSAESKAAYSAAQAAYTTNVDAVMCSNGYSGLVSTYEAVYILAGDTLPHKSSENDGLVEYQSCAYGLDTSTFSTSYTSKNYLTKLNHQDCTFRNGDSLFSDAKKPMKWLQNLLS</sequence>
<dbReference type="PANTHER" id="PTHR22538">
    <property type="entry name" value="CILIA- AND FLAGELLA-ASSOCIATED PROTEIN 74"/>
    <property type="match status" value="1"/>
</dbReference>
<accession>A0A2P4X2K9</accession>
<gene>
    <name evidence="1" type="ORF">PHPALM_31421</name>
</gene>
<keyword evidence="2" id="KW-1185">Reference proteome</keyword>
<proteinExistence type="predicted"/>
<reference evidence="1 2" key="1">
    <citation type="journal article" date="2017" name="Genome Biol. Evol.">
        <title>Phytophthora megakarya and P. palmivora, closely related causal agents of cacao black pod rot, underwent increases in genome sizes and gene numbers by different mechanisms.</title>
        <authorList>
            <person name="Ali S.S."/>
            <person name="Shao J."/>
            <person name="Lary D.J."/>
            <person name="Kronmiller B."/>
            <person name="Shen D."/>
            <person name="Strem M.D."/>
            <person name="Amoako-Attah I."/>
            <person name="Akrofi A.Y."/>
            <person name="Begoude B.A."/>
            <person name="Ten Hoopen G.M."/>
            <person name="Coulibaly K."/>
            <person name="Kebe B.I."/>
            <person name="Melnick R.L."/>
            <person name="Guiltinan M.J."/>
            <person name="Tyler B.M."/>
            <person name="Meinhardt L.W."/>
            <person name="Bailey B.A."/>
        </authorList>
    </citation>
    <scope>NUCLEOTIDE SEQUENCE [LARGE SCALE GENOMIC DNA]</scope>
    <source>
        <strain evidence="2">sbr112.9</strain>
    </source>
</reference>
<name>A0A2P4X2K9_9STRA</name>
<comment type="caution">
    <text evidence="1">The sequence shown here is derived from an EMBL/GenBank/DDBJ whole genome shotgun (WGS) entry which is preliminary data.</text>
</comment>
<evidence type="ECO:0000313" key="2">
    <source>
        <dbReference type="Proteomes" id="UP000237271"/>
    </source>
</evidence>
<evidence type="ECO:0000313" key="1">
    <source>
        <dbReference type="EMBL" id="POM59795.1"/>
    </source>
</evidence>
<protein>
    <submittedName>
        <fullName evidence="1">Uncharacterized protein</fullName>
    </submittedName>
</protein>
<dbReference type="PANTHER" id="PTHR22538:SF1">
    <property type="entry name" value="VWFD DOMAIN-CONTAINING PROTEIN"/>
    <property type="match status" value="1"/>
</dbReference>
<dbReference type="Proteomes" id="UP000237271">
    <property type="component" value="Unassembled WGS sequence"/>
</dbReference>